<feature type="transmembrane region" description="Helical" evidence="1">
    <location>
        <begin position="65"/>
        <end position="83"/>
    </location>
</feature>
<accession>M3FJY5</accession>
<reference evidence="3" key="1">
    <citation type="journal article" date="2013" name="Genome Announc.">
        <title>Draft Genome Sequence of Streptomyces bottropensis ATCC 25435, a Bottromycin-Producing Actinomycete.</title>
        <authorList>
            <person name="Zhang H."/>
            <person name="Zhou W."/>
            <person name="Zhuang Y."/>
            <person name="Liang X."/>
            <person name="Liu T."/>
        </authorList>
    </citation>
    <scope>NUCLEOTIDE SEQUENCE [LARGE SCALE GENOMIC DNA]</scope>
    <source>
        <strain evidence="3">ATCC 25435</strain>
    </source>
</reference>
<evidence type="ECO:0000313" key="2">
    <source>
        <dbReference type="EMBL" id="EMF52389.1"/>
    </source>
</evidence>
<gene>
    <name evidence="2" type="ORF">SBD_5465</name>
</gene>
<protein>
    <submittedName>
        <fullName evidence="2">Uncharacterized protein</fullName>
    </submittedName>
</protein>
<dbReference type="Proteomes" id="UP000030760">
    <property type="component" value="Unassembled WGS sequence"/>
</dbReference>
<keyword evidence="1" id="KW-0812">Transmembrane</keyword>
<keyword evidence="1" id="KW-0472">Membrane</keyword>
<name>M3FJY5_9ACTN</name>
<proteinExistence type="predicted"/>
<dbReference type="EMBL" id="KB405094">
    <property type="protein sequence ID" value="EMF52389.1"/>
    <property type="molecule type" value="Genomic_DNA"/>
</dbReference>
<evidence type="ECO:0000313" key="3">
    <source>
        <dbReference type="Proteomes" id="UP000030760"/>
    </source>
</evidence>
<dbReference type="AlphaFoldDB" id="M3FJY5"/>
<sequence>MSASGVTVRPMNRTPDHLPRRSIRSYLTARPWLELYAWLLAGLLLDTLVRCGGDDFDPTSPWDMGVGLLVLAAVRTGLVRWVAVLRRRD</sequence>
<keyword evidence="1" id="KW-1133">Transmembrane helix</keyword>
<evidence type="ECO:0000256" key="1">
    <source>
        <dbReference type="SAM" id="Phobius"/>
    </source>
</evidence>
<organism evidence="2 3">
    <name type="scientific">Streptomyces bottropensis ATCC 25435</name>
    <dbReference type="NCBI Taxonomy" id="1054862"/>
    <lineage>
        <taxon>Bacteria</taxon>
        <taxon>Bacillati</taxon>
        <taxon>Actinomycetota</taxon>
        <taxon>Actinomycetes</taxon>
        <taxon>Kitasatosporales</taxon>
        <taxon>Streptomycetaceae</taxon>
        <taxon>Streptomyces</taxon>
    </lineage>
</organism>